<sequence>MALGKRQSLLRALAPFRGGECACYSLKPDTSSQIEGGAENAALSRCALLKLGSPAVPHRATTRSGLVCGSGGPCRARRALHNQVAKEYEPKGSLRPGNTRRL</sequence>
<dbReference type="Proteomes" id="UP000800094">
    <property type="component" value="Unassembled WGS sequence"/>
</dbReference>
<protein>
    <submittedName>
        <fullName evidence="1">Uncharacterized protein</fullName>
    </submittedName>
</protein>
<organism evidence="1 2">
    <name type="scientific">Trematosphaeria pertusa</name>
    <dbReference type="NCBI Taxonomy" id="390896"/>
    <lineage>
        <taxon>Eukaryota</taxon>
        <taxon>Fungi</taxon>
        <taxon>Dikarya</taxon>
        <taxon>Ascomycota</taxon>
        <taxon>Pezizomycotina</taxon>
        <taxon>Dothideomycetes</taxon>
        <taxon>Pleosporomycetidae</taxon>
        <taxon>Pleosporales</taxon>
        <taxon>Massarineae</taxon>
        <taxon>Trematosphaeriaceae</taxon>
        <taxon>Trematosphaeria</taxon>
    </lineage>
</organism>
<proteinExistence type="predicted"/>
<keyword evidence="2" id="KW-1185">Reference proteome</keyword>
<dbReference type="GeneID" id="54580540"/>
<gene>
    <name evidence="1" type="ORF">BU26DRAFT_510237</name>
</gene>
<dbReference type="EMBL" id="ML987206">
    <property type="protein sequence ID" value="KAF2243034.1"/>
    <property type="molecule type" value="Genomic_DNA"/>
</dbReference>
<dbReference type="RefSeq" id="XP_033678038.1">
    <property type="nucleotide sequence ID" value="XM_033827210.1"/>
</dbReference>
<accession>A0A6A6HXU0</accession>
<reference evidence="1" key="1">
    <citation type="journal article" date="2020" name="Stud. Mycol.">
        <title>101 Dothideomycetes genomes: a test case for predicting lifestyles and emergence of pathogens.</title>
        <authorList>
            <person name="Haridas S."/>
            <person name="Albert R."/>
            <person name="Binder M."/>
            <person name="Bloem J."/>
            <person name="Labutti K."/>
            <person name="Salamov A."/>
            <person name="Andreopoulos B."/>
            <person name="Baker S."/>
            <person name="Barry K."/>
            <person name="Bills G."/>
            <person name="Bluhm B."/>
            <person name="Cannon C."/>
            <person name="Castanera R."/>
            <person name="Culley D."/>
            <person name="Daum C."/>
            <person name="Ezra D."/>
            <person name="Gonzalez J."/>
            <person name="Henrissat B."/>
            <person name="Kuo A."/>
            <person name="Liang C."/>
            <person name="Lipzen A."/>
            <person name="Lutzoni F."/>
            <person name="Magnuson J."/>
            <person name="Mondo S."/>
            <person name="Nolan M."/>
            <person name="Ohm R."/>
            <person name="Pangilinan J."/>
            <person name="Park H.-J."/>
            <person name="Ramirez L."/>
            <person name="Alfaro M."/>
            <person name="Sun H."/>
            <person name="Tritt A."/>
            <person name="Yoshinaga Y."/>
            <person name="Zwiers L.-H."/>
            <person name="Turgeon B."/>
            <person name="Goodwin S."/>
            <person name="Spatafora J."/>
            <person name="Crous P."/>
            <person name="Grigoriev I."/>
        </authorList>
    </citation>
    <scope>NUCLEOTIDE SEQUENCE</scope>
    <source>
        <strain evidence="1">CBS 122368</strain>
    </source>
</reference>
<evidence type="ECO:0000313" key="2">
    <source>
        <dbReference type="Proteomes" id="UP000800094"/>
    </source>
</evidence>
<name>A0A6A6HXU0_9PLEO</name>
<evidence type="ECO:0000313" key="1">
    <source>
        <dbReference type="EMBL" id="KAF2243034.1"/>
    </source>
</evidence>
<dbReference type="AlphaFoldDB" id="A0A6A6HXU0"/>